<dbReference type="PIRSF" id="PIRSF015855">
    <property type="entry name" value="TypeIII_Mtase_mKpnI"/>
    <property type="match status" value="1"/>
</dbReference>
<evidence type="ECO:0000256" key="6">
    <source>
        <dbReference type="ARBA" id="ARBA00047942"/>
    </source>
</evidence>
<reference evidence="8 9" key="1">
    <citation type="submission" date="2024-04" db="EMBL/GenBank/DDBJ databases">
        <title>Role of Flies in the Dissemination of Carbapenem-Resistant Enterobacteriaceae (CRE): An Epidemiological and Genomic Study in China.</title>
        <authorList>
            <person name="Kaichao C."/>
            <person name="Zhang R."/>
            <person name="Chen S."/>
        </authorList>
    </citation>
    <scope>NUCLEOTIDE SEQUENCE [LARGE SCALE GENOMIC DNA]</scope>
    <source>
        <strain evidence="9">fly-1011</strain>
    </source>
</reference>
<organism evidence="8 9">
    <name type="scientific">Proteus genomosp. 6</name>
    <dbReference type="NCBI Taxonomy" id="1311820"/>
    <lineage>
        <taxon>Bacteria</taxon>
        <taxon>Pseudomonadati</taxon>
        <taxon>Pseudomonadota</taxon>
        <taxon>Gammaproteobacteria</taxon>
        <taxon>Enterobacterales</taxon>
        <taxon>Morganellaceae</taxon>
        <taxon>Proteus</taxon>
    </lineage>
</organism>
<feature type="domain" description="DNA methylase N-4/N-6" evidence="7">
    <location>
        <begin position="67"/>
        <end position="365"/>
    </location>
</feature>
<evidence type="ECO:0000313" key="9">
    <source>
        <dbReference type="Proteomes" id="UP001436462"/>
    </source>
</evidence>
<evidence type="ECO:0000313" key="8">
    <source>
        <dbReference type="EMBL" id="MEQ5348876.1"/>
    </source>
</evidence>
<dbReference type="Gene3D" id="3.40.50.150">
    <property type="entry name" value="Vaccinia Virus protein VP39"/>
    <property type="match status" value="1"/>
</dbReference>
<evidence type="ECO:0000256" key="1">
    <source>
        <dbReference type="ARBA" id="ARBA00006594"/>
    </source>
</evidence>
<comment type="catalytic activity">
    <reaction evidence="6">
        <text>a 2'-deoxyadenosine in DNA + S-adenosyl-L-methionine = an N(6)-methyl-2'-deoxyadenosine in DNA + S-adenosyl-L-homocysteine + H(+)</text>
        <dbReference type="Rhea" id="RHEA:15197"/>
        <dbReference type="Rhea" id="RHEA-COMP:12418"/>
        <dbReference type="Rhea" id="RHEA-COMP:12419"/>
        <dbReference type="ChEBI" id="CHEBI:15378"/>
        <dbReference type="ChEBI" id="CHEBI:57856"/>
        <dbReference type="ChEBI" id="CHEBI:59789"/>
        <dbReference type="ChEBI" id="CHEBI:90615"/>
        <dbReference type="ChEBI" id="CHEBI:90616"/>
        <dbReference type="EC" id="2.1.1.72"/>
    </reaction>
</comment>
<keyword evidence="3 8" id="KW-0489">Methyltransferase</keyword>
<keyword evidence="9" id="KW-1185">Reference proteome</keyword>
<dbReference type="GO" id="GO:0032259">
    <property type="term" value="P:methylation"/>
    <property type="evidence" value="ECO:0007669"/>
    <property type="project" value="UniProtKB-KW"/>
</dbReference>
<evidence type="ECO:0000256" key="5">
    <source>
        <dbReference type="ARBA" id="ARBA00022691"/>
    </source>
</evidence>
<dbReference type="InterPro" id="IPR002295">
    <property type="entry name" value="N4/N6-MTase_EcoPI_Mod-like"/>
</dbReference>
<evidence type="ECO:0000259" key="7">
    <source>
        <dbReference type="Pfam" id="PF01555"/>
    </source>
</evidence>
<dbReference type="PRINTS" id="PR00506">
    <property type="entry name" value="D21N6MTFRASE"/>
</dbReference>
<dbReference type="SUPFAM" id="SSF53335">
    <property type="entry name" value="S-adenosyl-L-methionine-dependent methyltransferases"/>
    <property type="match status" value="1"/>
</dbReference>
<proteinExistence type="inferred from homology"/>
<evidence type="ECO:0000256" key="4">
    <source>
        <dbReference type="ARBA" id="ARBA00022679"/>
    </source>
</evidence>
<evidence type="ECO:0000256" key="3">
    <source>
        <dbReference type="ARBA" id="ARBA00022603"/>
    </source>
</evidence>
<comment type="caution">
    <text evidence="8">The sequence shown here is derived from an EMBL/GenBank/DDBJ whole genome shotgun (WGS) entry which is preliminary data.</text>
</comment>
<keyword evidence="4 8" id="KW-0808">Transferase</keyword>
<gene>
    <name evidence="8" type="ORF">ABN253_11845</name>
</gene>
<dbReference type="PROSITE" id="PS00092">
    <property type="entry name" value="N6_MTASE"/>
    <property type="match status" value="1"/>
</dbReference>
<dbReference type="EMBL" id="JBEEWF010000007">
    <property type="protein sequence ID" value="MEQ5348876.1"/>
    <property type="molecule type" value="Genomic_DNA"/>
</dbReference>
<dbReference type="GO" id="GO:0008168">
    <property type="term" value="F:methyltransferase activity"/>
    <property type="evidence" value="ECO:0007669"/>
    <property type="project" value="UniProtKB-KW"/>
</dbReference>
<dbReference type="InterPro" id="IPR002052">
    <property type="entry name" value="DNA_methylase_N6_adenine_CS"/>
</dbReference>
<accession>A0ABV1LCF0</accession>
<dbReference type="Proteomes" id="UP001436462">
    <property type="component" value="Unassembled WGS sequence"/>
</dbReference>
<dbReference type="RefSeq" id="WP_349419953.1">
    <property type="nucleotide sequence ID" value="NZ_JBEEWF010000007.1"/>
</dbReference>
<dbReference type="InterPro" id="IPR002941">
    <property type="entry name" value="DNA_methylase_N4/N6"/>
</dbReference>
<dbReference type="InterPro" id="IPR029063">
    <property type="entry name" value="SAM-dependent_MTases_sf"/>
</dbReference>
<dbReference type="EC" id="2.1.1.72" evidence="2"/>
<sequence length="422" mass="48555">MKNILFEINNIAENLGLYLDENILDVINEKKINIKRVNVKKDSDSTLLIGDNFFPLIDLALSSNFSVDFCYIDPPYNTGGNFIYNDNRKSSVSQIYGSHGAWMAFMLPRLFLARMVMKSDGIIAISIDDYEFAYLKILMDRIFGEKNFIGNIIVCRSKNGRGSSNNIASTHEYLLVYGKTLKAKLIGSIDDVNEYDKSDMHGKYKIDGLFRKKGADSLKDDRPNMYYPLYANLSTGNVYVEPDKGLIEIYPVDSKGIKRRWLWGKETTSQRSWQLYSSKNGVIYVKNYFSSDKRKKIRSLWDYSDYYTEKATNEITELFGEKIFDTPKSLKYIMSILDTMTKSDALILDFFAGSGTIAHAAAMLNSIDNGTRKTILMENDVLIPNSHISYKHGYKYISDITIARLKKIKEQYINFNYRIEKY</sequence>
<dbReference type="Pfam" id="PF01555">
    <property type="entry name" value="N6_N4_Mtase"/>
    <property type="match status" value="1"/>
</dbReference>
<evidence type="ECO:0000256" key="2">
    <source>
        <dbReference type="ARBA" id="ARBA00011900"/>
    </source>
</evidence>
<comment type="similarity">
    <text evidence="1">Belongs to the N(4)/N(6)-methyltransferase family.</text>
</comment>
<name>A0ABV1LCF0_9GAMM</name>
<protein>
    <recommendedName>
        <fullName evidence="2">site-specific DNA-methyltransferase (adenine-specific)</fullName>
        <ecNumber evidence="2">2.1.1.72</ecNumber>
    </recommendedName>
</protein>
<keyword evidence="5" id="KW-0949">S-adenosyl-L-methionine</keyword>